<keyword evidence="12 13" id="KW-0407">Ion channel</keyword>
<protein>
    <recommendedName>
        <fullName evidence="13">Glutamate receptor</fullName>
    </recommendedName>
</protein>
<feature type="transmembrane region" description="Helical" evidence="15">
    <location>
        <begin position="587"/>
        <end position="605"/>
    </location>
</feature>
<feature type="transmembrane region" description="Helical" evidence="15">
    <location>
        <begin position="6"/>
        <end position="27"/>
    </location>
</feature>
<dbReference type="Pfam" id="PF01094">
    <property type="entry name" value="ANF_receptor"/>
    <property type="match status" value="1"/>
</dbReference>
<dbReference type="PIRSF" id="PIRSF037090">
    <property type="entry name" value="Iontro_Glu-like_rcpt_pln"/>
    <property type="match status" value="1"/>
</dbReference>
<keyword evidence="14" id="KW-1015">Disulfide bond</keyword>
<sequence>MSIHYSTSPLALFSFYLLIPFVLINGYQAETTNADSKVISIGAIIDINSRIGKEQQVAMDIAAQSYNNTSNTYKLALYFQDLPNDPFKATALAENMIKKQKVQVIVGMHKWTEATQVAELASQAQIPIISFAAPSITPQMMGIRWPYLVTLANNGTAYVKCIADIVRAYGWQRVVAVYEDDGYGGDYGILALLSEALQVDGSIIEYRLALPSTSYMSDPRKFIHEELLKLIENTQSRVFIVMQSSLDMVIHLFREASQLGLVDRESAWIIPESVTNSLEYVTKVDISYMEGALGIQTYYSGNSSEYQYFEAQFRRIFRDKYPEEDNRNPGFYALQAYDSIKVTAHAVDRMGNRDNSGRNNLLSEILSIKYLGLSGEIQFEGMQLLQNHTLRIVNVDGKSYRELDFWTLEQGFTTSLSIEQGGNNASRNSESLSGVVIWPGKLVRRVPKGWNMPTKQNPMKIAVPGRTSFSKFVKVEYGEHGYPANYSGFCIEIFENALNLLGYKLPFEYSPINGTYADLVQLVYNKMWVVTAAILTYTMFVVWYLEREQNPEFHGNWKSQMGTALWFTFSSLFFAHREKIYSNLTRFVMGAWLFLVLILNSSYTASLSSMLTVQQLKPNVTDINWLKKNNAKIGCDGDSFVMTYLANVEGFKPENIISINSEYMYPSAFKNNSIAAAFLELPYEKVYVNKYCKGYSGSVPTTRFGGLGFMFQKGSPVAKDVSKAILQLLEQGEIKKLEDKWLNPSGECSNSVISTNAETLKLGNLWVLYVFSGGITTLCFILPTIHSLKYSQTPQNHAQGNDTANDENPWKRAIRLVKKICSRKHGEVKARGDVTDCSSRSDYISTTGPPEHQQTTAAQLVEVIINSSPSPLQITRS</sequence>
<evidence type="ECO:0000313" key="17">
    <source>
        <dbReference type="EMBL" id="OIW10388.1"/>
    </source>
</evidence>
<dbReference type="STRING" id="3871.A0A1J7HCN8"/>
<comment type="subcellular location">
    <subcellularLocation>
        <location evidence="1">Membrane</location>
        <topology evidence="1">Multi-pass membrane protein</topology>
    </subcellularLocation>
</comment>
<keyword evidence="6 15" id="KW-1133">Transmembrane helix</keyword>
<evidence type="ECO:0000256" key="13">
    <source>
        <dbReference type="PIRNR" id="PIRNR037090"/>
    </source>
</evidence>
<keyword evidence="3 13" id="KW-0813">Transport</keyword>
<feature type="transmembrane region" description="Helical" evidence="15">
    <location>
        <begin position="557"/>
        <end position="575"/>
    </location>
</feature>
<dbReference type="SMART" id="SM00079">
    <property type="entry name" value="PBPe"/>
    <property type="match status" value="1"/>
</dbReference>
<feature type="domain" description="Ionotropic glutamate receptor C-terminal" evidence="16">
    <location>
        <begin position="460"/>
        <end position="744"/>
    </location>
</feature>
<keyword evidence="5" id="KW-0732">Signal</keyword>
<dbReference type="EMBL" id="CM007366">
    <property type="protein sequence ID" value="OIW10388.1"/>
    <property type="molecule type" value="Genomic_DNA"/>
</dbReference>
<dbReference type="InterPro" id="IPR017103">
    <property type="entry name" value="Iontropic_Glu_rcpt_pln"/>
</dbReference>
<evidence type="ECO:0000256" key="6">
    <source>
        <dbReference type="ARBA" id="ARBA00022989"/>
    </source>
</evidence>
<reference evidence="17 18" key="1">
    <citation type="journal article" date="2017" name="Plant Biotechnol. J.">
        <title>A comprehensive draft genome sequence for lupin (Lupinus angustifolius), an emerging health food: insights into plant-microbe interactions and legume evolution.</title>
        <authorList>
            <person name="Hane J.K."/>
            <person name="Ming Y."/>
            <person name="Kamphuis L.G."/>
            <person name="Nelson M.N."/>
            <person name="Garg G."/>
            <person name="Atkins C.A."/>
            <person name="Bayer P.E."/>
            <person name="Bravo A."/>
            <person name="Bringans S."/>
            <person name="Cannon S."/>
            <person name="Edwards D."/>
            <person name="Foley R."/>
            <person name="Gao L.L."/>
            <person name="Harrison M.J."/>
            <person name="Huang W."/>
            <person name="Hurgobin B."/>
            <person name="Li S."/>
            <person name="Liu C.W."/>
            <person name="McGrath A."/>
            <person name="Morahan G."/>
            <person name="Murray J."/>
            <person name="Weller J."/>
            <person name="Jian J."/>
            <person name="Singh K.B."/>
        </authorList>
    </citation>
    <scope>NUCLEOTIDE SEQUENCE [LARGE SCALE GENOMIC DNA]</scope>
    <source>
        <strain evidence="18">cv. Tanjil</strain>
        <tissue evidence="17">Whole plant</tissue>
    </source>
</reference>
<dbReference type="PANTHER" id="PTHR34836:SF9">
    <property type="entry name" value="RECEPTOR LIGAND BINDING REGION DOMAIN-CONTAINING PROTEIN"/>
    <property type="match status" value="1"/>
</dbReference>
<evidence type="ECO:0000256" key="7">
    <source>
        <dbReference type="ARBA" id="ARBA00023065"/>
    </source>
</evidence>
<dbReference type="GO" id="GO:0015276">
    <property type="term" value="F:ligand-gated monoatomic ion channel activity"/>
    <property type="evidence" value="ECO:0007669"/>
    <property type="project" value="InterPro"/>
</dbReference>
<evidence type="ECO:0000256" key="2">
    <source>
        <dbReference type="ARBA" id="ARBA00008685"/>
    </source>
</evidence>
<gene>
    <name evidence="17" type="ORF">TanjilG_05536</name>
</gene>
<keyword evidence="4 15" id="KW-0812">Transmembrane</keyword>
<dbReference type="AlphaFoldDB" id="A0A1J7HCN8"/>
<dbReference type="PANTHER" id="PTHR34836">
    <property type="entry name" value="OS06G0188250 PROTEIN"/>
    <property type="match status" value="1"/>
</dbReference>
<keyword evidence="11 13" id="KW-1071">Ligand-gated ion channel</keyword>
<keyword evidence="18" id="KW-1185">Reference proteome</keyword>
<keyword evidence="7 13" id="KW-0406">Ion transport</keyword>
<dbReference type="FunFam" id="3.40.50.2300:FF:000188">
    <property type="entry name" value="Glutamate receptor"/>
    <property type="match status" value="1"/>
</dbReference>
<dbReference type="Gene3D" id="3.40.50.2300">
    <property type="match status" value="2"/>
</dbReference>
<organism evidence="17 18">
    <name type="scientific">Lupinus angustifolius</name>
    <name type="common">Narrow-leaved blue lupine</name>
    <dbReference type="NCBI Taxonomy" id="3871"/>
    <lineage>
        <taxon>Eukaryota</taxon>
        <taxon>Viridiplantae</taxon>
        <taxon>Streptophyta</taxon>
        <taxon>Embryophyta</taxon>
        <taxon>Tracheophyta</taxon>
        <taxon>Spermatophyta</taxon>
        <taxon>Magnoliopsida</taxon>
        <taxon>eudicotyledons</taxon>
        <taxon>Gunneridae</taxon>
        <taxon>Pentapetalae</taxon>
        <taxon>rosids</taxon>
        <taxon>fabids</taxon>
        <taxon>Fabales</taxon>
        <taxon>Fabaceae</taxon>
        <taxon>Papilionoideae</taxon>
        <taxon>50 kb inversion clade</taxon>
        <taxon>genistoids sensu lato</taxon>
        <taxon>core genistoids</taxon>
        <taxon>Genisteae</taxon>
        <taxon>Lupinus</taxon>
    </lineage>
</organism>
<keyword evidence="8 13" id="KW-0472">Membrane</keyword>
<evidence type="ECO:0000256" key="1">
    <source>
        <dbReference type="ARBA" id="ARBA00004141"/>
    </source>
</evidence>
<dbReference type="InterPro" id="IPR001828">
    <property type="entry name" value="ANF_lig-bd_rcpt"/>
</dbReference>
<dbReference type="Gene3D" id="3.40.190.10">
    <property type="entry name" value="Periplasmic binding protein-like II"/>
    <property type="match status" value="1"/>
</dbReference>
<comment type="function">
    <text evidence="13">Glutamate-gated receptor that probably acts as non-selective cation channel.</text>
</comment>
<evidence type="ECO:0000256" key="8">
    <source>
        <dbReference type="ARBA" id="ARBA00023136"/>
    </source>
</evidence>
<evidence type="ECO:0000256" key="4">
    <source>
        <dbReference type="ARBA" id="ARBA00022692"/>
    </source>
</evidence>
<feature type="transmembrane region" description="Helical" evidence="15">
    <location>
        <begin position="527"/>
        <end position="545"/>
    </location>
</feature>
<dbReference type="SUPFAM" id="SSF53822">
    <property type="entry name" value="Periplasmic binding protein-like I"/>
    <property type="match status" value="1"/>
</dbReference>
<feature type="disulfide bond" evidence="14">
    <location>
        <begin position="692"/>
        <end position="748"/>
    </location>
</feature>
<dbReference type="InterPro" id="IPR028082">
    <property type="entry name" value="Peripla_BP_I"/>
</dbReference>
<dbReference type="CDD" id="cd19990">
    <property type="entry name" value="PBP1_GABAb_receptor_plant"/>
    <property type="match status" value="1"/>
</dbReference>
<evidence type="ECO:0000256" key="5">
    <source>
        <dbReference type="ARBA" id="ARBA00022729"/>
    </source>
</evidence>
<evidence type="ECO:0000256" key="10">
    <source>
        <dbReference type="ARBA" id="ARBA00023180"/>
    </source>
</evidence>
<dbReference type="InterPro" id="IPR044440">
    <property type="entry name" value="GABAb_receptor_plant_PBP1"/>
</dbReference>
<evidence type="ECO:0000256" key="3">
    <source>
        <dbReference type="ARBA" id="ARBA00022448"/>
    </source>
</evidence>
<evidence type="ECO:0000256" key="11">
    <source>
        <dbReference type="ARBA" id="ARBA00023286"/>
    </source>
</evidence>
<proteinExistence type="inferred from homology"/>
<evidence type="ECO:0000256" key="12">
    <source>
        <dbReference type="ARBA" id="ARBA00023303"/>
    </source>
</evidence>
<dbReference type="Gramene" id="OIW10388">
    <property type="protein sequence ID" value="OIW10388"/>
    <property type="gene ID" value="TanjilG_05536"/>
</dbReference>
<evidence type="ECO:0000256" key="15">
    <source>
        <dbReference type="SAM" id="Phobius"/>
    </source>
</evidence>
<dbReference type="FunFam" id="1.10.287.70:FF:000172">
    <property type="entry name" value="Glutamate receptor"/>
    <property type="match status" value="1"/>
</dbReference>
<dbReference type="GO" id="GO:0016020">
    <property type="term" value="C:membrane"/>
    <property type="evidence" value="ECO:0007669"/>
    <property type="project" value="UniProtKB-SubCell"/>
</dbReference>
<evidence type="ECO:0000259" key="16">
    <source>
        <dbReference type="SMART" id="SM00079"/>
    </source>
</evidence>
<dbReference type="InterPro" id="IPR015683">
    <property type="entry name" value="Ionotropic_Glu_rcpt"/>
</dbReference>
<evidence type="ECO:0000256" key="14">
    <source>
        <dbReference type="PIRSR" id="PIRSR037090-50"/>
    </source>
</evidence>
<dbReference type="Proteomes" id="UP000188354">
    <property type="component" value="Chromosome LG06"/>
</dbReference>
<dbReference type="OMA" id="PERSAWM"/>
<dbReference type="InterPro" id="IPR001320">
    <property type="entry name" value="Iontro_rcpt_C"/>
</dbReference>
<keyword evidence="10" id="KW-0325">Glycoprotein</keyword>
<keyword evidence="9 13" id="KW-0675">Receptor</keyword>
<name>A0A1J7HCN8_LUPAN</name>
<feature type="transmembrane region" description="Helical" evidence="15">
    <location>
        <begin position="766"/>
        <end position="785"/>
    </location>
</feature>
<dbReference type="Gene3D" id="1.10.287.70">
    <property type="match status" value="1"/>
</dbReference>
<dbReference type="SUPFAM" id="SSF53850">
    <property type="entry name" value="Periplasmic binding protein-like II"/>
    <property type="match status" value="1"/>
</dbReference>
<comment type="similarity">
    <text evidence="2 13">Belongs to the glutamate-gated ion channel (TC 1.A.10.1) family.</text>
</comment>
<dbReference type="Pfam" id="PF00060">
    <property type="entry name" value="Lig_chan"/>
    <property type="match status" value="1"/>
</dbReference>
<accession>A0A1J7HCN8</accession>
<evidence type="ECO:0000313" key="18">
    <source>
        <dbReference type="Proteomes" id="UP000188354"/>
    </source>
</evidence>
<evidence type="ECO:0000256" key="9">
    <source>
        <dbReference type="ARBA" id="ARBA00023170"/>
    </source>
</evidence>